<accession>A0ABS3BBA2</accession>
<dbReference type="Pfam" id="PF04932">
    <property type="entry name" value="Wzy_C"/>
    <property type="match status" value="1"/>
</dbReference>
<evidence type="ECO:0000256" key="1">
    <source>
        <dbReference type="ARBA" id="ARBA00004141"/>
    </source>
</evidence>
<name>A0ABS3BBA2_9GAMM</name>
<feature type="transmembrane region" description="Helical" evidence="6">
    <location>
        <begin position="90"/>
        <end position="107"/>
    </location>
</feature>
<dbReference type="RefSeq" id="WP_206556673.1">
    <property type="nucleotide sequence ID" value="NZ_JAFKDB010000008.1"/>
</dbReference>
<evidence type="ECO:0000256" key="3">
    <source>
        <dbReference type="ARBA" id="ARBA00022989"/>
    </source>
</evidence>
<feature type="domain" description="O-antigen ligase-related" evidence="7">
    <location>
        <begin position="218"/>
        <end position="354"/>
    </location>
</feature>
<keyword evidence="8" id="KW-0436">Ligase</keyword>
<feature type="transmembrane region" description="Helical" evidence="6">
    <location>
        <begin position="341"/>
        <end position="361"/>
    </location>
</feature>
<comment type="subcellular location">
    <subcellularLocation>
        <location evidence="1">Membrane</location>
        <topology evidence="1">Multi-pass membrane protein</topology>
    </subcellularLocation>
</comment>
<dbReference type="EMBL" id="JAFKDB010000008">
    <property type="protein sequence ID" value="MBN7768881.1"/>
    <property type="molecule type" value="Genomic_DNA"/>
</dbReference>
<proteinExistence type="predicted"/>
<feature type="transmembrane region" description="Helical" evidence="6">
    <location>
        <begin position="33"/>
        <end position="53"/>
    </location>
</feature>
<sequence>MDITSPRSAPPSQKNHGFFKRNNKKSVEKEQKLFVYLICIYVITWYLQLGLRVEILGQIRFEFIIGFILSVCSIIKISGERKSTPLKTPTIFFFSVIVFYTIFTYDHQTSWNIFYQRVLKFSMLALFFTAFIRTEWALKMVIGAFLLAMLKLGQEGFTGWAGGGLVWQNQGVMRLHGSTPSYRHPNSFSGMAVGCLPFIYFLFPVVKKYWQKFALLTLLFFCLIIIIFTASRTGYVATGLLSAYAILKLKGKQKKVAIAFLFIGFPLIFSTIPSEYMERLQSIYTLEEAEGNSANARITILKDAAYIAASKPWGVGVAAFPKVRMEAFGRFQDTHNLYLELLTNLSIIGLIAFFILIKRIIDVNISIQRDLKDLDTYNSKFLTAISKAIVGFIMARLFLGLFGMDTYEIYWWFAIGLTASVYRTKVRLMDCQHQHKRPDTGHKSTNLSNPLIKRCR</sequence>
<dbReference type="PANTHER" id="PTHR37422">
    <property type="entry name" value="TEICHURONIC ACID BIOSYNTHESIS PROTEIN TUAE"/>
    <property type="match status" value="1"/>
</dbReference>
<gene>
    <name evidence="8" type="ORF">JYP53_03055</name>
</gene>
<feature type="transmembrane region" description="Helical" evidence="6">
    <location>
        <begin position="113"/>
        <end position="132"/>
    </location>
</feature>
<keyword evidence="9" id="KW-1185">Reference proteome</keyword>
<feature type="transmembrane region" description="Helical" evidence="6">
    <location>
        <begin position="59"/>
        <end position="78"/>
    </location>
</feature>
<feature type="transmembrane region" description="Helical" evidence="6">
    <location>
        <begin position="381"/>
        <end position="403"/>
    </location>
</feature>
<evidence type="ECO:0000256" key="6">
    <source>
        <dbReference type="SAM" id="Phobius"/>
    </source>
</evidence>
<feature type="transmembrane region" description="Helical" evidence="6">
    <location>
        <begin position="144"/>
        <end position="167"/>
    </location>
</feature>
<feature type="transmembrane region" description="Helical" evidence="6">
    <location>
        <begin position="256"/>
        <end position="272"/>
    </location>
</feature>
<keyword evidence="2 6" id="KW-0812">Transmembrane</keyword>
<evidence type="ECO:0000256" key="2">
    <source>
        <dbReference type="ARBA" id="ARBA00022692"/>
    </source>
</evidence>
<feature type="transmembrane region" description="Helical" evidence="6">
    <location>
        <begin position="187"/>
        <end position="206"/>
    </location>
</feature>
<dbReference type="InterPro" id="IPR007016">
    <property type="entry name" value="O-antigen_ligase-rel_domated"/>
</dbReference>
<evidence type="ECO:0000313" key="8">
    <source>
        <dbReference type="EMBL" id="MBN7768881.1"/>
    </source>
</evidence>
<reference evidence="8 9" key="1">
    <citation type="submission" date="2021-02" db="EMBL/GenBank/DDBJ databases">
        <title>PHA producing bacteria isolated from coastal sediment in Guangdong, Shenzhen.</title>
        <authorList>
            <person name="Zheng W."/>
            <person name="Yu S."/>
            <person name="Huang Y."/>
        </authorList>
    </citation>
    <scope>NUCLEOTIDE SEQUENCE [LARGE SCALE GENOMIC DNA]</scope>
    <source>
        <strain evidence="8 9">TN21-5</strain>
    </source>
</reference>
<evidence type="ECO:0000256" key="4">
    <source>
        <dbReference type="ARBA" id="ARBA00023136"/>
    </source>
</evidence>
<evidence type="ECO:0000259" key="7">
    <source>
        <dbReference type="Pfam" id="PF04932"/>
    </source>
</evidence>
<evidence type="ECO:0000256" key="5">
    <source>
        <dbReference type="SAM" id="MobiDB-lite"/>
    </source>
</evidence>
<dbReference type="PANTHER" id="PTHR37422:SF21">
    <property type="entry name" value="EXOQ-LIKE PROTEIN"/>
    <property type="match status" value="1"/>
</dbReference>
<comment type="caution">
    <text evidence="8">The sequence shown here is derived from an EMBL/GenBank/DDBJ whole genome shotgun (WGS) entry which is preliminary data.</text>
</comment>
<feature type="transmembrane region" description="Helical" evidence="6">
    <location>
        <begin position="213"/>
        <end position="228"/>
    </location>
</feature>
<protein>
    <submittedName>
        <fullName evidence="8">O-antigen ligase family protein</fullName>
    </submittedName>
</protein>
<organism evidence="8 9">
    <name type="scientific">Marinobacter daepoensis</name>
    <dbReference type="NCBI Taxonomy" id="262077"/>
    <lineage>
        <taxon>Bacteria</taxon>
        <taxon>Pseudomonadati</taxon>
        <taxon>Pseudomonadota</taxon>
        <taxon>Gammaproteobacteria</taxon>
        <taxon>Pseudomonadales</taxon>
        <taxon>Marinobacteraceae</taxon>
        <taxon>Marinobacter</taxon>
    </lineage>
</organism>
<keyword evidence="4 6" id="KW-0472">Membrane</keyword>
<evidence type="ECO:0000313" key="9">
    <source>
        <dbReference type="Proteomes" id="UP000664344"/>
    </source>
</evidence>
<dbReference type="Proteomes" id="UP000664344">
    <property type="component" value="Unassembled WGS sequence"/>
</dbReference>
<feature type="transmembrane region" description="Helical" evidence="6">
    <location>
        <begin position="409"/>
        <end position="426"/>
    </location>
</feature>
<feature type="region of interest" description="Disordered" evidence="5">
    <location>
        <begin position="435"/>
        <end position="456"/>
    </location>
</feature>
<dbReference type="GO" id="GO:0016874">
    <property type="term" value="F:ligase activity"/>
    <property type="evidence" value="ECO:0007669"/>
    <property type="project" value="UniProtKB-KW"/>
</dbReference>
<dbReference type="InterPro" id="IPR051533">
    <property type="entry name" value="WaaL-like"/>
</dbReference>
<keyword evidence="3 6" id="KW-1133">Transmembrane helix</keyword>